<evidence type="ECO:0000256" key="2">
    <source>
        <dbReference type="HAMAP-Rule" id="MF_01139"/>
    </source>
</evidence>
<feature type="binding site" evidence="2">
    <location>
        <position position="40"/>
    </location>
    <ligand>
        <name>substrate</name>
    </ligand>
</feature>
<keyword evidence="2" id="KW-0460">Magnesium</keyword>
<dbReference type="Pfam" id="PF01255">
    <property type="entry name" value="Prenyltransf"/>
    <property type="match status" value="1"/>
</dbReference>
<feature type="binding site" evidence="2">
    <location>
        <position position="44"/>
    </location>
    <ligand>
        <name>substrate</name>
    </ligand>
</feature>
<dbReference type="STRING" id="1079859.SAMN04515674_12349"/>
<dbReference type="GO" id="GO:0000287">
    <property type="term" value="F:magnesium ion binding"/>
    <property type="evidence" value="ECO:0007669"/>
    <property type="project" value="UniProtKB-UniRule"/>
</dbReference>
<dbReference type="EC" id="2.5.1.-" evidence="2"/>
<dbReference type="Gene3D" id="3.40.1180.10">
    <property type="entry name" value="Decaprenyl diphosphate synthase-like"/>
    <property type="match status" value="1"/>
</dbReference>
<feature type="binding site" evidence="2">
    <location>
        <position position="195"/>
    </location>
    <ligand>
        <name>substrate</name>
    </ligand>
</feature>
<dbReference type="GO" id="GO:0016094">
    <property type="term" value="P:polyprenol biosynthetic process"/>
    <property type="evidence" value="ECO:0007669"/>
    <property type="project" value="TreeGrafter"/>
</dbReference>
<gene>
    <name evidence="3" type="ORF">SAMN04515674_12349</name>
</gene>
<keyword evidence="2" id="KW-0479">Metal-binding</keyword>
<dbReference type="FunFam" id="3.40.1180.10:FF:000001">
    <property type="entry name" value="(2E,6E)-farnesyl-diphosphate-specific ditrans,polycis-undecaprenyl-diphosphate synthase"/>
    <property type="match status" value="1"/>
</dbReference>
<dbReference type="CDD" id="cd00475">
    <property type="entry name" value="Cis_IPPS"/>
    <property type="match status" value="1"/>
</dbReference>
<accession>A0A1I5Z197</accession>
<keyword evidence="4" id="KW-1185">Reference proteome</keyword>
<protein>
    <recommendedName>
        <fullName evidence="2">Isoprenyl transferase</fullName>
        <ecNumber evidence="2">2.5.1.-</ecNumber>
    </recommendedName>
</protein>
<dbReference type="HAMAP" id="MF_01139">
    <property type="entry name" value="ISPT"/>
    <property type="match status" value="1"/>
</dbReference>
<evidence type="ECO:0000256" key="1">
    <source>
        <dbReference type="ARBA" id="ARBA00022679"/>
    </source>
</evidence>
<feature type="binding site" evidence="2">
    <location>
        <begin position="201"/>
        <end position="203"/>
    </location>
    <ligand>
        <name>substrate</name>
    </ligand>
</feature>
<dbReference type="InterPro" id="IPR001441">
    <property type="entry name" value="UPP_synth-like"/>
</dbReference>
<comment type="subunit">
    <text evidence="2">Homodimer.</text>
</comment>
<name>A0A1I5Z197_9BACT</name>
<feature type="binding site" evidence="2">
    <location>
        <position position="76"/>
    </location>
    <ligand>
        <name>substrate</name>
    </ligand>
</feature>
<dbReference type="PROSITE" id="PS01066">
    <property type="entry name" value="UPP_SYNTHASE"/>
    <property type="match status" value="1"/>
</dbReference>
<dbReference type="EMBL" id="FOXH01000023">
    <property type="protein sequence ID" value="SFQ50298.1"/>
    <property type="molecule type" value="Genomic_DNA"/>
</dbReference>
<dbReference type="SUPFAM" id="SSF64005">
    <property type="entry name" value="Undecaprenyl diphosphate synthase"/>
    <property type="match status" value="1"/>
</dbReference>
<organism evidence="3 4">
    <name type="scientific">Pseudarcicella hirudinis</name>
    <dbReference type="NCBI Taxonomy" id="1079859"/>
    <lineage>
        <taxon>Bacteria</taxon>
        <taxon>Pseudomonadati</taxon>
        <taxon>Bacteroidota</taxon>
        <taxon>Cytophagia</taxon>
        <taxon>Cytophagales</taxon>
        <taxon>Flectobacillaceae</taxon>
        <taxon>Pseudarcicella</taxon>
    </lineage>
</organism>
<feature type="binding site" evidence="2">
    <location>
        <position position="31"/>
    </location>
    <ligand>
        <name>substrate</name>
    </ligand>
</feature>
<evidence type="ECO:0000313" key="4">
    <source>
        <dbReference type="Proteomes" id="UP000199306"/>
    </source>
</evidence>
<feature type="binding site" evidence="2">
    <location>
        <position position="26"/>
    </location>
    <ligand>
        <name>Mg(2+)</name>
        <dbReference type="ChEBI" id="CHEBI:18420"/>
    </ligand>
</feature>
<evidence type="ECO:0000313" key="3">
    <source>
        <dbReference type="EMBL" id="SFQ50298.1"/>
    </source>
</evidence>
<comment type="similarity">
    <text evidence="2">Belongs to the UPP synthase family.</text>
</comment>
<feature type="active site" evidence="2">
    <location>
        <position position="26"/>
    </location>
</feature>
<feature type="binding site" evidence="2">
    <location>
        <begin position="72"/>
        <end position="74"/>
    </location>
    <ligand>
        <name>substrate</name>
    </ligand>
</feature>
<keyword evidence="1 2" id="KW-0808">Transferase</keyword>
<dbReference type="NCBIfam" id="TIGR00055">
    <property type="entry name" value="uppS"/>
    <property type="match status" value="1"/>
</dbReference>
<dbReference type="Proteomes" id="UP000199306">
    <property type="component" value="Unassembled WGS sequence"/>
</dbReference>
<proteinExistence type="inferred from homology"/>
<dbReference type="NCBIfam" id="NF011405">
    <property type="entry name" value="PRK14830.1"/>
    <property type="match status" value="1"/>
</dbReference>
<feature type="active site" description="Proton acceptor" evidence="2">
    <location>
        <position position="75"/>
    </location>
</feature>
<feature type="binding site" evidence="2">
    <location>
        <position position="78"/>
    </location>
    <ligand>
        <name>substrate</name>
    </ligand>
</feature>
<comment type="function">
    <text evidence="2">Catalyzes the condensation of isopentenyl diphosphate (IPP) with allylic pyrophosphates generating different type of terpenoids.</text>
</comment>
<reference evidence="3 4" key="1">
    <citation type="submission" date="2016-10" db="EMBL/GenBank/DDBJ databases">
        <authorList>
            <person name="de Groot N.N."/>
        </authorList>
    </citation>
    <scope>NUCLEOTIDE SEQUENCE [LARGE SCALE GENOMIC DNA]</scope>
    <source>
        <strain evidence="4">E92,LMG 26720,CCM 7988</strain>
    </source>
</reference>
<dbReference type="PANTHER" id="PTHR10291:SF0">
    <property type="entry name" value="DEHYDRODOLICHYL DIPHOSPHATE SYNTHASE 2"/>
    <property type="match status" value="1"/>
</dbReference>
<dbReference type="AlphaFoldDB" id="A0A1I5Z197"/>
<dbReference type="GO" id="GO:0045547">
    <property type="term" value="F:ditrans,polycis-polyprenyl diphosphate synthase [(2E,6E)-farnesyl diphosphate specific] activity"/>
    <property type="evidence" value="ECO:0007669"/>
    <property type="project" value="TreeGrafter"/>
</dbReference>
<dbReference type="PANTHER" id="PTHR10291">
    <property type="entry name" value="DEHYDRODOLICHYL DIPHOSPHATE SYNTHASE FAMILY MEMBER"/>
    <property type="match status" value="1"/>
</dbReference>
<comment type="cofactor">
    <cofactor evidence="2">
        <name>Mg(2+)</name>
        <dbReference type="ChEBI" id="CHEBI:18420"/>
    </cofactor>
    <text evidence="2">Binds 2 magnesium ions per subunit.</text>
</comment>
<dbReference type="InterPro" id="IPR036424">
    <property type="entry name" value="UPP_synth-like_sf"/>
</dbReference>
<feature type="binding site" evidence="2">
    <location>
        <position position="214"/>
    </location>
    <ligand>
        <name>Mg(2+)</name>
        <dbReference type="ChEBI" id="CHEBI:18420"/>
    </ligand>
</feature>
<feature type="binding site" evidence="2">
    <location>
        <begin position="27"/>
        <end position="30"/>
    </location>
    <ligand>
        <name>substrate</name>
    </ligand>
</feature>
<dbReference type="InterPro" id="IPR018520">
    <property type="entry name" value="UPP_synth-like_CS"/>
</dbReference>
<sequence length="258" mass="29200">MLKSVKSVKEQIDNNNVPKHIAVIMDGNGRWAKQKGFVDRIFGHRNALTAVRDTIEGCGELGVKYLTLYAFSTENWNRPKAEVDALMSLLVGTIKDELPGMIKSNIRLETIGNIDSLPAKSRKELTAAIDSTKNSTGLTLILALSYSGKWDIVNTARQLAQKVKEGTIAVEDITEDLFEESLDTKGISNPDLMIRTGGDHRISNFMLWQLAYTELYIFDELFWPDFRKQHLFEAVLSYQTRERRFGKTSEQIRLLAKS</sequence>